<evidence type="ECO:0000259" key="3">
    <source>
        <dbReference type="Pfam" id="PF24481"/>
    </source>
</evidence>
<proteinExistence type="predicted"/>
<dbReference type="Gene3D" id="1.10.287.1490">
    <property type="match status" value="1"/>
</dbReference>
<dbReference type="InterPro" id="IPR052376">
    <property type="entry name" value="Oxidative_Scav/Glycosyltrans"/>
</dbReference>
<feature type="region of interest" description="Disordered" evidence="1">
    <location>
        <begin position="77"/>
        <end position="104"/>
    </location>
</feature>
<feature type="compositionally biased region" description="Basic and acidic residues" evidence="1">
    <location>
        <begin position="77"/>
        <end position="95"/>
    </location>
</feature>
<dbReference type="EMBL" id="CAFBLS010000257">
    <property type="protein sequence ID" value="CAB4885084.1"/>
    <property type="molecule type" value="Genomic_DNA"/>
</dbReference>
<gene>
    <name evidence="4" type="ORF">UFOPK3402_01706</name>
</gene>
<dbReference type="InterPro" id="IPR003743">
    <property type="entry name" value="Zf-RING_7"/>
</dbReference>
<dbReference type="InterPro" id="IPR056003">
    <property type="entry name" value="CT398_CC_hairpin"/>
</dbReference>
<protein>
    <submittedName>
        <fullName evidence="4">Unannotated protein</fullName>
    </submittedName>
</protein>
<dbReference type="Pfam" id="PF24481">
    <property type="entry name" value="CT398_CC"/>
    <property type="match status" value="1"/>
</dbReference>
<feature type="domain" description="C4-type zinc ribbon" evidence="2">
    <location>
        <begin position="214"/>
        <end position="248"/>
    </location>
</feature>
<organism evidence="4">
    <name type="scientific">freshwater metagenome</name>
    <dbReference type="NCBI Taxonomy" id="449393"/>
    <lineage>
        <taxon>unclassified sequences</taxon>
        <taxon>metagenomes</taxon>
        <taxon>ecological metagenomes</taxon>
    </lineage>
</organism>
<reference evidence="4" key="1">
    <citation type="submission" date="2020-05" db="EMBL/GenBank/DDBJ databases">
        <authorList>
            <person name="Chiriac C."/>
            <person name="Salcher M."/>
            <person name="Ghai R."/>
            <person name="Kavagutti S V."/>
        </authorList>
    </citation>
    <scope>NUCLEOTIDE SEQUENCE</scope>
</reference>
<dbReference type="Pfam" id="PF02591">
    <property type="entry name" value="Zn_ribbon_9"/>
    <property type="match status" value="1"/>
</dbReference>
<evidence type="ECO:0000313" key="4">
    <source>
        <dbReference type="EMBL" id="CAB4885084.1"/>
    </source>
</evidence>
<dbReference type="PANTHER" id="PTHR39082:SF1">
    <property type="entry name" value="SCAVENGER RECEPTOR CLASS A MEMBER 3"/>
    <property type="match status" value="1"/>
</dbReference>
<evidence type="ECO:0000259" key="2">
    <source>
        <dbReference type="Pfam" id="PF02591"/>
    </source>
</evidence>
<sequence>MDRPPREHPLNAEPSAQNRLLDLQAKDTRLSQITHRTKTLPEAVELAELETKFARARDEGVAAEVIANDLKRDQARADADVEQVRERSRHDRDLLDGGTINDPKQLTNLQHEMDSLARRQGELEDIELEIMERVEGAMAAVRQLHGQRDALALERDAQASTVADLLADLEDERAIVTAERAAIVPEIPADLLALYERIRIDGGGVGAAHVQRGRCGGCRLELPPNEIERLRNAPANEVLRCEECRRILVRTAESGL</sequence>
<dbReference type="PANTHER" id="PTHR39082">
    <property type="entry name" value="PHOSPHOLIPASE C-BETA-2-RELATED"/>
    <property type="match status" value="1"/>
</dbReference>
<evidence type="ECO:0000256" key="1">
    <source>
        <dbReference type="SAM" id="MobiDB-lite"/>
    </source>
</evidence>
<name>A0A6J7EUU0_9ZZZZ</name>
<accession>A0A6J7EUU0</accession>
<dbReference type="AlphaFoldDB" id="A0A6J7EUU0"/>
<feature type="domain" description="CT398-like coiled coil hairpin" evidence="3">
    <location>
        <begin position="23"/>
        <end position="201"/>
    </location>
</feature>